<evidence type="ECO:0000256" key="3">
    <source>
        <dbReference type="ARBA" id="ARBA00022525"/>
    </source>
</evidence>
<dbReference type="InterPro" id="IPR029058">
    <property type="entry name" value="AB_hydrolase_fold"/>
</dbReference>
<evidence type="ECO:0000256" key="4">
    <source>
        <dbReference type="RuleBase" id="RU004262"/>
    </source>
</evidence>
<dbReference type="InterPro" id="IPR000734">
    <property type="entry name" value="TAG_lipase"/>
</dbReference>
<evidence type="ECO:0000256" key="2">
    <source>
        <dbReference type="ARBA" id="ARBA00010701"/>
    </source>
</evidence>
<organism evidence="7 8">
    <name type="scientific">Chrysodeixis includens</name>
    <name type="common">Soybean looper</name>
    <name type="synonym">Pseudoplusia includens</name>
    <dbReference type="NCBI Taxonomy" id="689277"/>
    <lineage>
        <taxon>Eukaryota</taxon>
        <taxon>Metazoa</taxon>
        <taxon>Ecdysozoa</taxon>
        <taxon>Arthropoda</taxon>
        <taxon>Hexapoda</taxon>
        <taxon>Insecta</taxon>
        <taxon>Pterygota</taxon>
        <taxon>Neoptera</taxon>
        <taxon>Endopterygota</taxon>
        <taxon>Lepidoptera</taxon>
        <taxon>Glossata</taxon>
        <taxon>Ditrysia</taxon>
        <taxon>Noctuoidea</taxon>
        <taxon>Noctuidae</taxon>
        <taxon>Plusiinae</taxon>
        <taxon>Chrysodeixis</taxon>
    </lineage>
</organism>
<feature type="chain" id="PRO_5040218374" description="Lipase domain-containing protein" evidence="5">
    <location>
        <begin position="20"/>
        <end position="297"/>
    </location>
</feature>
<dbReference type="InterPro" id="IPR013818">
    <property type="entry name" value="Lipase"/>
</dbReference>
<keyword evidence="3" id="KW-0964">Secreted</keyword>
<dbReference type="GO" id="GO:0016042">
    <property type="term" value="P:lipid catabolic process"/>
    <property type="evidence" value="ECO:0007669"/>
    <property type="project" value="TreeGrafter"/>
</dbReference>
<dbReference type="AlphaFoldDB" id="A0A9P0BLM0"/>
<feature type="signal peptide" evidence="5">
    <location>
        <begin position="1"/>
        <end position="19"/>
    </location>
</feature>
<dbReference type="PANTHER" id="PTHR11610">
    <property type="entry name" value="LIPASE"/>
    <property type="match status" value="1"/>
</dbReference>
<dbReference type="Proteomes" id="UP001154114">
    <property type="component" value="Chromosome 2"/>
</dbReference>
<dbReference type="Pfam" id="PF00151">
    <property type="entry name" value="Lipase"/>
    <property type="match status" value="1"/>
</dbReference>
<dbReference type="EMBL" id="LR824005">
    <property type="protein sequence ID" value="CAH0592303.1"/>
    <property type="molecule type" value="Genomic_DNA"/>
</dbReference>
<dbReference type="PANTHER" id="PTHR11610:SF150">
    <property type="entry name" value="FI01825P-RELATED"/>
    <property type="match status" value="1"/>
</dbReference>
<evidence type="ECO:0000313" key="8">
    <source>
        <dbReference type="Proteomes" id="UP001154114"/>
    </source>
</evidence>
<accession>A0A9P0BLM0</accession>
<evidence type="ECO:0000259" key="6">
    <source>
        <dbReference type="Pfam" id="PF00151"/>
    </source>
</evidence>
<keyword evidence="8" id="KW-1185">Reference proteome</keyword>
<gene>
    <name evidence="7" type="ORF">CINC_LOCUS5531</name>
</gene>
<dbReference type="PRINTS" id="PR00821">
    <property type="entry name" value="TAGLIPASE"/>
</dbReference>
<comment type="similarity">
    <text evidence="2 4">Belongs to the AB hydrolase superfamily. Lipase family.</text>
</comment>
<feature type="domain" description="Lipase" evidence="6">
    <location>
        <begin position="24"/>
        <end position="264"/>
    </location>
</feature>
<dbReference type="GO" id="GO:0016298">
    <property type="term" value="F:lipase activity"/>
    <property type="evidence" value="ECO:0007669"/>
    <property type="project" value="InterPro"/>
</dbReference>
<dbReference type="SUPFAM" id="SSF53474">
    <property type="entry name" value="alpha/beta-Hydrolases"/>
    <property type="match status" value="1"/>
</dbReference>
<dbReference type="GO" id="GO:0017171">
    <property type="term" value="F:serine hydrolase activity"/>
    <property type="evidence" value="ECO:0007669"/>
    <property type="project" value="TreeGrafter"/>
</dbReference>
<comment type="subcellular location">
    <subcellularLocation>
        <location evidence="1">Secreted</location>
    </subcellularLocation>
</comment>
<protein>
    <recommendedName>
        <fullName evidence="6">Lipase domain-containing protein</fullName>
    </recommendedName>
</protein>
<dbReference type="OrthoDB" id="199913at2759"/>
<sequence>MFSLGKCVLVLCAAVAANGFALGPTDVIFHLFTRETHPASHPIFASVNSILASPFNPGVRTVISVHSSGENVTGNFNAFVVNGFIEAEDVNLLAVDWSVASSMYTEGLANAEQVGKIIADFINILSSQFSYFPSQVSIVGVGLGAHIAGIAGRNVNGNLPYIVAIDPSLHGWTHNPLILNPNDADVVEVLHATSGILGYDYPLGDIDFYPNGGTYQFGCGIDTSCSLTYGIAFYAESITRSPSANAFVGTKCENYEEAIAQDCSGERDAVFGGLESKAGASGIYSFKTNMVQPFAQG</sequence>
<reference evidence="7" key="1">
    <citation type="submission" date="2021-12" db="EMBL/GenBank/DDBJ databases">
        <authorList>
            <person name="King R."/>
        </authorList>
    </citation>
    <scope>NUCLEOTIDE SEQUENCE</scope>
</reference>
<name>A0A9P0BLM0_CHRIL</name>
<evidence type="ECO:0000313" key="7">
    <source>
        <dbReference type="EMBL" id="CAH0592303.1"/>
    </source>
</evidence>
<evidence type="ECO:0000256" key="1">
    <source>
        <dbReference type="ARBA" id="ARBA00004613"/>
    </source>
</evidence>
<dbReference type="Gene3D" id="3.40.50.1820">
    <property type="entry name" value="alpha/beta hydrolase"/>
    <property type="match status" value="1"/>
</dbReference>
<dbReference type="GO" id="GO:0005615">
    <property type="term" value="C:extracellular space"/>
    <property type="evidence" value="ECO:0007669"/>
    <property type="project" value="TreeGrafter"/>
</dbReference>
<evidence type="ECO:0000256" key="5">
    <source>
        <dbReference type="SAM" id="SignalP"/>
    </source>
</evidence>
<keyword evidence="5" id="KW-0732">Signal</keyword>
<proteinExistence type="inferred from homology"/>